<keyword evidence="5" id="KW-1185">Reference proteome</keyword>
<dbReference type="EMBL" id="CAWUPB010001173">
    <property type="protein sequence ID" value="CAK7347929.1"/>
    <property type="molecule type" value="Genomic_DNA"/>
</dbReference>
<gene>
    <name evidence="4" type="ORF">DCAF_LOCUS20620</name>
</gene>
<feature type="repeat" description="PPR" evidence="2">
    <location>
        <begin position="307"/>
        <end position="341"/>
    </location>
</feature>
<accession>A0AAV1SDM0</accession>
<feature type="repeat" description="PPR" evidence="2">
    <location>
        <begin position="377"/>
        <end position="411"/>
    </location>
</feature>
<dbReference type="Gene3D" id="1.25.40.10">
    <property type="entry name" value="Tetratricopeptide repeat domain"/>
    <property type="match status" value="2"/>
</dbReference>
<dbReference type="PANTHER" id="PTHR46862">
    <property type="entry name" value="OS07G0661900 PROTEIN"/>
    <property type="match status" value="1"/>
</dbReference>
<sequence length="477" mass="53433">MGQGFGDNGLEFGRGPKLQQPASQICSSNGHNNSIFKKPVRGSSTRNGILWESENLLKFFRQSEFLHSLPMATYAINILPFSSPTCPLHIEHTKTSNFHFLGNPLCQKPGTLTSCKSQIQPVLAAINVEEKVEGEVGKEKPKFRWVEIGPDIPEEQKHAISQLPFNMTGRCKALMRQIICFNDKKGSLSGLLSAWVKIMKPRRKDWLSVLKELNKMEHPLYLEVAEIALLEESFEANVRDYTKIIHFFGKNNQLEEAERTRLAMEEKGFVSDQVTLTAMIHMYSKAGNLTLAEETFEELKLLGQPLDRRSYGSIIMAYIRAGMPEKGEMILREMDTQDIRAGSEVYKALLRAYSIIGDADGAQRAFDAIQLAGIPPDDRMCAVLINAYAMAGQSQNAHTAFENMWRAGIEPSDRCVALVLAAYEKENKLNRALDFLMRLEGEGIIIGKEASEVLAGWFGRLGVVKEVELVLREYAVG</sequence>
<evidence type="ECO:0000256" key="1">
    <source>
        <dbReference type="ARBA" id="ARBA00022737"/>
    </source>
</evidence>
<evidence type="ECO:0000256" key="2">
    <source>
        <dbReference type="PROSITE-ProRule" id="PRU00708"/>
    </source>
</evidence>
<dbReference type="NCBIfam" id="TIGR00756">
    <property type="entry name" value="PPR"/>
    <property type="match status" value="3"/>
</dbReference>
<reference evidence="4 5" key="1">
    <citation type="submission" date="2024-01" db="EMBL/GenBank/DDBJ databases">
        <authorList>
            <person name="Waweru B."/>
        </authorList>
    </citation>
    <scope>NUCLEOTIDE SEQUENCE [LARGE SCALE GENOMIC DNA]</scope>
</reference>
<proteinExistence type="predicted"/>
<dbReference type="InterPro" id="IPR002885">
    <property type="entry name" value="PPR_rpt"/>
</dbReference>
<evidence type="ECO:0000313" key="5">
    <source>
        <dbReference type="Proteomes" id="UP001314170"/>
    </source>
</evidence>
<dbReference type="Proteomes" id="UP001314170">
    <property type="component" value="Unassembled WGS sequence"/>
</dbReference>
<comment type="caution">
    <text evidence="4">The sequence shown here is derived from an EMBL/GenBank/DDBJ whole genome shotgun (WGS) entry which is preliminary data.</text>
</comment>
<evidence type="ECO:0000313" key="4">
    <source>
        <dbReference type="EMBL" id="CAK7347929.1"/>
    </source>
</evidence>
<dbReference type="Pfam" id="PF23276">
    <property type="entry name" value="TPR_24"/>
    <property type="match status" value="1"/>
</dbReference>
<dbReference type="Pfam" id="PF01535">
    <property type="entry name" value="PPR"/>
    <property type="match status" value="1"/>
</dbReference>
<dbReference type="PROSITE" id="PS51375">
    <property type="entry name" value="PPR"/>
    <property type="match status" value="4"/>
</dbReference>
<dbReference type="PANTHER" id="PTHR46862:SF3">
    <property type="entry name" value="OS07G0661900 PROTEIN"/>
    <property type="match status" value="1"/>
</dbReference>
<feature type="repeat" description="PPR" evidence="2">
    <location>
        <begin position="272"/>
        <end position="306"/>
    </location>
</feature>
<feature type="repeat" description="PPR" evidence="2">
    <location>
        <begin position="237"/>
        <end position="271"/>
    </location>
</feature>
<name>A0AAV1SDM0_9ROSI</name>
<evidence type="ECO:0000259" key="3">
    <source>
        <dbReference type="Pfam" id="PF23276"/>
    </source>
</evidence>
<feature type="domain" description="Pentatricopeptide repeat-containing protein-mitochondrial" evidence="3">
    <location>
        <begin position="276"/>
        <end position="403"/>
    </location>
</feature>
<organism evidence="4 5">
    <name type="scientific">Dovyalis caffra</name>
    <dbReference type="NCBI Taxonomy" id="77055"/>
    <lineage>
        <taxon>Eukaryota</taxon>
        <taxon>Viridiplantae</taxon>
        <taxon>Streptophyta</taxon>
        <taxon>Embryophyta</taxon>
        <taxon>Tracheophyta</taxon>
        <taxon>Spermatophyta</taxon>
        <taxon>Magnoliopsida</taxon>
        <taxon>eudicotyledons</taxon>
        <taxon>Gunneridae</taxon>
        <taxon>Pentapetalae</taxon>
        <taxon>rosids</taxon>
        <taxon>fabids</taxon>
        <taxon>Malpighiales</taxon>
        <taxon>Salicaceae</taxon>
        <taxon>Flacourtieae</taxon>
        <taxon>Dovyalis</taxon>
    </lineage>
</organism>
<dbReference type="AlphaFoldDB" id="A0AAV1SDM0"/>
<protein>
    <recommendedName>
        <fullName evidence="3">Pentatricopeptide repeat-containing protein-mitochondrial domain-containing protein</fullName>
    </recommendedName>
</protein>
<keyword evidence="1" id="KW-0677">Repeat</keyword>
<dbReference type="InterPro" id="IPR011990">
    <property type="entry name" value="TPR-like_helical_dom_sf"/>
</dbReference>
<dbReference type="InterPro" id="IPR057027">
    <property type="entry name" value="TPR_mt"/>
</dbReference>